<dbReference type="EMBL" id="CP000235">
    <property type="protein sequence ID" value="ABD44048.1"/>
    <property type="molecule type" value="Genomic_DNA"/>
</dbReference>
<keyword evidence="2" id="KW-1185">Reference proteome</keyword>
<accession>Q2GKY1</accession>
<reference evidence="1 2" key="1">
    <citation type="journal article" date="2006" name="PLoS Genet.">
        <title>Comparative genomics of emerging human ehrlichiosis agents.</title>
        <authorList>
            <person name="Dunning Hotopp J.C."/>
            <person name="Lin M."/>
            <person name="Madupu R."/>
            <person name="Crabtree J."/>
            <person name="Angiuoli S.V."/>
            <person name="Eisen J.A."/>
            <person name="Seshadri R."/>
            <person name="Ren Q."/>
            <person name="Wu M."/>
            <person name="Utterback T.R."/>
            <person name="Smith S."/>
            <person name="Lewis M."/>
            <person name="Khouri H."/>
            <person name="Zhang C."/>
            <person name="Niu H."/>
            <person name="Lin Q."/>
            <person name="Ohashi N."/>
            <person name="Zhi N."/>
            <person name="Nelson W."/>
            <person name="Brinkac L.M."/>
            <person name="Dodson R.J."/>
            <person name="Rosovitz M.J."/>
            <person name="Sundaram J."/>
            <person name="Daugherty S.C."/>
            <person name="Davidsen T."/>
            <person name="Durkin A.S."/>
            <person name="Gwinn M."/>
            <person name="Haft D.H."/>
            <person name="Selengut J.D."/>
            <person name="Sullivan S.A."/>
            <person name="Zafar N."/>
            <person name="Zhou L."/>
            <person name="Benahmed F."/>
            <person name="Forberger H."/>
            <person name="Halpin R."/>
            <person name="Mulligan S."/>
            <person name="Robinson J."/>
            <person name="White O."/>
            <person name="Rikihisa Y."/>
            <person name="Tettelin H."/>
        </authorList>
    </citation>
    <scope>NUCLEOTIDE SEQUENCE [LARGE SCALE GENOMIC DNA]</scope>
    <source>
        <strain evidence="1 2">HZ</strain>
    </source>
</reference>
<sequence>MSCCISCVFSALSPDSQIGISVICCLAVYVKLDQYMRGLRVDVEQVKHFGVTNVWRDRLFVNFLLKKEKLAR</sequence>
<gene>
    <name evidence="1" type="ordered locus">APH_0363</name>
</gene>
<dbReference type="KEGG" id="aph:APH_0363"/>
<dbReference type="HOGENOM" id="CLU_2840113_0_0_5"/>
<dbReference type="Proteomes" id="UP000001943">
    <property type="component" value="Chromosome"/>
</dbReference>
<dbReference type="AlphaFoldDB" id="Q2GKY1"/>
<dbReference type="STRING" id="212042.APH_0363"/>
<evidence type="ECO:0000313" key="1">
    <source>
        <dbReference type="EMBL" id="ABD44048.1"/>
    </source>
</evidence>
<protein>
    <submittedName>
        <fullName evidence="1">Uncharacterized protein</fullName>
    </submittedName>
</protein>
<organism evidence="1 2">
    <name type="scientific">Anaplasma phagocytophilum (strain HZ)</name>
    <dbReference type="NCBI Taxonomy" id="212042"/>
    <lineage>
        <taxon>Bacteria</taxon>
        <taxon>Pseudomonadati</taxon>
        <taxon>Pseudomonadota</taxon>
        <taxon>Alphaproteobacteria</taxon>
        <taxon>Rickettsiales</taxon>
        <taxon>Anaplasmataceae</taxon>
        <taxon>Anaplasma</taxon>
        <taxon>phagocytophilum group</taxon>
    </lineage>
</organism>
<name>Q2GKY1_ANAPZ</name>
<proteinExistence type="predicted"/>
<dbReference type="PATRIC" id="fig|212042.8.peg.386"/>
<dbReference type="EnsemblBacteria" id="ABD44048">
    <property type="protein sequence ID" value="ABD44048"/>
    <property type="gene ID" value="APH_0363"/>
</dbReference>
<evidence type="ECO:0000313" key="2">
    <source>
        <dbReference type="Proteomes" id="UP000001943"/>
    </source>
</evidence>
<dbReference type="PaxDb" id="212042-APH_0363"/>